<dbReference type="EMBL" id="JAFNEN010000518">
    <property type="protein sequence ID" value="KAG8181379.1"/>
    <property type="molecule type" value="Genomic_DNA"/>
</dbReference>
<feature type="transmembrane region" description="Helical" evidence="9">
    <location>
        <begin position="135"/>
        <end position="154"/>
    </location>
</feature>
<feature type="region of interest" description="Disordered" evidence="8">
    <location>
        <begin position="345"/>
        <end position="367"/>
    </location>
</feature>
<evidence type="ECO:0000256" key="4">
    <source>
        <dbReference type="ARBA" id="ARBA00022824"/>
    </source>
</evidence>
<organism evidence="10 11">
    <name type="scientific">Oedothorax gibbosus</name>
    <dbReference type="NCBI Taxonomy" id="931172"/>
    <lineage>
        <taxon>Eukaryota</taxon>
        <taxon>Metazoa</taxon>
        <taxon>Ecdysozoa</taxon>
        <taxon>Arthropoda</taxon>
        <taxon>Chelicerata</taxon>
        <taxon>Arachnida</taxon>
        <taxon>Araneae</taxon>
        <taxon>Araneomorphae</taxon>
        <taxon>Entelegynae</taxon>
        <taxon>Araneoidea</taxon>
        <taxon>Linyphiidae</taxon>
        <taxon>Erigoninae</taxon>
        <taxon>Oedothorax</taxon>
    </lineage>
</organism>
<dbReference type="PANTHER" id="PTHR21212:SF0">
    <property type="entry name" value="SEIPIN"/>
    <property type="match status" value="1"/>
</dbReference>
<dbReference type="GO" id="GO:0006629">
    <property type="term" value="P:lipid metabolic process"/>
    <property type="evidence" value="ECO:0007669"/>
    <property type="project" value="UniProtKB-KW"/>
</dbReference>
<dbReference type="CDD" id="cd23995">
    <property type="entry name" value="Seipin_BSCL2_like"/>
    <property type="match status" value="1"/>
</dbReference>
<evidence type="ECO:0000256" key="3">
    <source>
        <dbReference type="ARBA" id="ARBA00022692"/>
    </source>
</evidence>
<keyword evidence="4" id="KW-0256">Endoplasmic reticulum</keyword>
<dbReference type="AlphaFoldDB" id="A0AAV6UAX2"/>
<dbReference type="InterPro" id="IPR009617">
    <property type="entry name" value="Seipin"/>
</dbReference>
<feature type="compositionally biased region" description="Acidic residues" evidence="8">
    <location>
        <begin position="288"/>
        <end position="297"/>
    </location>
</feature>
<name>A0AAV6UAX2_9ARAC</name>
<evidence type="ECO:0000313" key="10">
    <source>
        <dbReference type="EMBL" id="KAG8181379.1"/>
    </source>
</evidence>
<evidence type="ECO:0000256" key="9">
    <source>
        <dbReference type="SAM" id="Phobius"/>
    </source>
</evidence>
<dbReference type="PANTHER" id="PTHR21212">
    <property type="entry name" value="BERNARDINELLI-SEIP CONGENITAL LIPODYSTROPHY 2 HOMOLOG BSCL2 PROTEIN"/>
    <property type="match status" value="1"/>
</dbReference>
<dbReference type="Pfam" id="PF06775">
    <property type="entry name" value="Seipin"/>
    <property type="match status" value="1"/>
</dbReference>
<keyword evidence="3 9" id="KW-0812">Transmembrane</keyword>
<feature type="transmembrane region" description="Helical" evidence="9">
    <location>
        <begin position="209"/>
        <end position="236"/>
    </location>
</feature>
<comment type="caution">
    <text evidence="10">The sequence shown here is derived from an EMBL/GenBank/DDBJ whole genome shotgun (WGS) entry which is preliminary data.</text>
</comment>
<feature type="transmembrane region" description="Helical" evidence="9">
    <location>
        <begin position="12"/>
        <end position="39"/>
    </location>
</feature>
<protein>
    <recommendedName>
        <fullName evidence="2">Seipin</fullName>
    </recommendedName>
</protein>
<feature type="region of interest" description="Disordered" evidence="8">
    <location>
        <begin position="269"/>
        <end position="315"/>
    </location>
</feature>
<evidence type="ECO:0000256" key="5">
    <source>
        <dbReference type="ARBA" id="ARBA00022989"/>
    </source>
</evidence>
<evidence type="ECO:0000256" key="2">
    <source>
        <dbReference type="ARBA" id="ARBA00022064"/>
    </source>
</evidence>
<evidence type="ECO:0000256" key="7">
    <source>
        <dbReference type="ARBA" id="ARBA00023136"/>
    </source>
</evidence>
<dbReference type="GO" id="GO:0140042">
    <property type="term" value="P:lipid droplet formation"/>
    <property type="evidence" value="ECO:0007669"/>
    <property type="project" value="UniProtKB-ARBA"/>
</dbReference>
<feature type="compositionally biased region" description="Polar residues" evidence="8">
    <location>
        <begin position="345"/>
        <end position="357"/>
    </location>
</feature>
<keyword evidence="5 9" id="KW-1133">Transmembrane helix</keyword>
<gene>
    <name evidence="10" type="ORF">JTE90_025926</name>
</gene>
<accession>A0AAV6UAX2</accession>
<evidence type="ECO:0000256" key="6">
    <source>
        <dbReference type="ARBA" id="ARBA00023098"/>
    </source>
</evidence>
<evidence type="ECO:0000313" key="11">
    <source>
        <dbReference type="Proteomes" id="UP000827092"/>
    </source>
</evidence>
<comment type="subcellular location">
    <subcellularLocation>
        <location evidence="1">Endoplasmic reticulum membrane</location>
        <topology evidence="1">Multi-pass membrane protein</topology>
    </subcellularLocation>
</comment>
<proteinExistence type="predicted"/>
<sequence>MELTSGVRRLIFKFSFISLTCCVLLWFSVFSYGLLYYLYIPSIAHIKPVHLIYDSRCIKDKLCAFPFHNVTLVETGHHDLLSRGQAYAIELALEMPESERNIQQGMFMIHLDMLSEKGEVLKTSRRPALLHYRSPLFKTIFTLFFVPALLAGTVEEKQSLSVPLFEKYVENCHQPTFYAFLEIESTEVEVYSCSLRIHAQFTGLRYMMYYWPMLSAIVGIGTNFFFISIIVIFVWIRQIVNTSQFINVSALTREEQDLVNEIRQSVNRSHSSKDLETEETGISRADEFSDMDSDSSDVEVISPHEDPGNKSLRWYRPTSQTLASSSISEPSTSRQDNLSSEIDNIMNISQPSPSELSPTLRKRIGAE</sequence>
<dbReference type="Proteomes" id="UP000827092">
    <property type="component" value="Unassembled WGS sequence"/>
</dbReference>
<keyword evidence="11" id="KW-1185">Reference proteome</keyword>
<keyword evidence="6" id="KW-0443">Lipid metabolism</keyword>
<evidence type="ECO:0000256" key="1">
    <source>
        <dbReference type="ARBA" id="ARBA00004477"/>
    </source>
</evidence>
<keyword evidence="7 9" id="KW-0472">Membrane</keyword>
<evidence type="ECO:0000256" key="8">
    <source>
        <dbReference type="SAM" id="MobiDB-lite"/>
    </source>
</evidence>
<feature type="region of interest" description="Disordered" evidence="8">
    <location>
        <begin position="320"/>
        <end position="339"/>
    </location>
</feature>
<dbReference type="GO" id="GO:0005789">
    <property type="term" value="C:endoplasmic reticulum membrane"/>
    <property type="evidence" value="ECO:0007669"/>
    <property type="project" value="UniProtKB-SubCell"/>
</dbReference>
<reference evidence="10 11" key="1">
    <citation type="journal article" date="2022" name="Nat. Ecol. Evol.">
        <title>A masculinizing supergene underlies an exaggerated male reproductive morph in a spider.</title>
        <authorList>
            <person name="Hendrickx F."/>
            <person name="De Corte Z."/>
            <person name="Sonet G."/>
            <person name="Van Belleghem S.M."/>
            <person name="Kostlbacher S."/>
            <person name="Vangestel C."/>
        </authorList>
    </citation>
    <scope>NUCLEOTIDE SEQUENCE [LARGE SCALE GENOMIC DNA]</scope>
    <source>
        <strain evidence="10">W744_W776</strain>
    </source>
</reference>